<dbReference type="GO" id="GO:0004746">
    <property type="term" value="F:riboflavin synthase activity"/>
    <property type="evidence" value="ECO:0007669"/>
    <property type="project" value="UniProtKB-EC"/>
</dbReference>
<gene>
    <name evidence="13" type="ORF">I8D64_05550</name>
</gene>
<dbReference type="PIRSF" id="PIRSF000498">
    <property type="entry name" value="Riboflavin_syn_A"/>
    <property type="match status" value="1"/>
</dbReference>
<evidence type="ECO:0000256" key="5">
    <source>
        <dbReference type="ARBA" id="ARBA00013950"/>
    </source>
</evidence>
<feature type="repeat" description="Lumazine-binding" evidence="10">
    <location>
        <begin position="99"/>
        <end position="195"/>
    </location>
</feature>
<dbReference type="PANTHER" id="PTHR21098">
    <property type="entry name" value="RIBOFLAVIN SYNTHASE ALPHA CHAIN"/>
    <property type="match status" value="1"/>
</dbReference>
<dbReference type="NCBIfam" id="TIGR00187">
    <property type="entry name" value="ribE"/>
    <property type="match status" value="1"/>
</dbReference>
<evidence type="ECO:0000313" key="13">
    <source>
        <dbReference type="EMBL" id="MBK0330864.1"/>
    </source>
</evidence>
<evidence type="ECO:0000313" key="14">
    <source>
        <dbReference type="Proteomes" id="UP000612352"/>
    </source>
</evidence>
<dbReference type="Gene3D" id="2.40.30.20">
    <property type="match status" value="2"/>
</dbReference>
<dbReference type="PROSITE" id="PS51177">
    <property type="entry name" value="LUMAZINE_BIND"/>
    <property type="match status" value="2"/>
</dbReference>
<keyword evidence="6" id="KW-0686">Riboflavin biosynthesis</keyword>
<proteinExistence type="predicted"/>
<dbReference type="CDD" id="cd00402">
    <property type="entry name" value="Riboflavin_synthase_like"/>
    <property type="match status" value="1"/>
</dbReference>
<organism evidence="13 14">
    <name type="scientific">Brachybacterium halotolerans</name>
    <dbReference type="NCBI Taxonomy" id="2795215"/>
    <lineage>
        <taxon>Bacteria</taxon>
        <taxon>Bacillati</taxon>
        <taxon>Actinomycetota</taxon>
        <taxon>Actinomycetes</taxon>
        <taxon>Micrococcales</taxon>
        <taxon>Dermabacteraceae</taxon>
        <taxon>Brachybacterium</taxon>
    </lineage>
</organism>
<name>A0ABS1B887_9MICO</name>
<evidence type="ECO:0000256" key="9">
    <source>
        <dbReference type="NCBIfam" id="TIGR00187"/>
    </source>
</evidence>
<dbReference type="NCBIfam" id="NF006767">
    <property type="entry name" value="PRK09289.1"/>
    <property type="match status" value="1"/>
</dbReference>
<evidence type="ECO:0000256" key="11">
    <source>
        <dbReference type="SAM" id="MobiDB-lite"/>
    </source>
</evidence>
<keyword evidence="14" id="KW-1185">Reference proteome</keyword>
<comment type="function">
    <text evidence="2">Catalyzes the dismutation of two molecules of 6,7-dimethyl-8-ribityllumazine, resulting in the formation of riboflavin and 5-amino-6-(D-ribitylamino)uracil.</text>
</comment>
<feature type="region of interest" description="Disordered" evidence="11">
    <location>
        <begin position="202"/>
        <end position="229"/>
    </location>
</feature>
<accession>A0ABS1B887</accession>
<comment type="catalytic activity">
    <reaction evidence="1">
        <text>2 6,7-dimethyl-8-(1-D-ribityl)lumazine + H(+) = 5-amino-6-(D-ribitylamino)uracil + riboflavin</text>
        <dbReference type="Rhea" id="RHEA:20772"/>
        <dbReference type="ChEBI" id="CHEBI:15378"/>
        <dbReference type="ChEBI" id="CHEBI:15934"/>
        <dbReference type="ChEBI" id="CHEBI:57986"/>
        <dbReference type="ChEBI" id="CHEBI:58201"/>
        <dbReference type="EC" id="2.5.1.9"/>
    </reaction>
</comment>
<dbReference type="EMBL" id="JAEDAJ010000002">
    <property type="protein sequence ID" value="MBK0330864.1"/>
    <property type="molecule type" value="Genomic_DNA"/>
</dbReference>
<evidence type="ECO:0000256" key="2">
    <source>
        <dbReference type="ARBA" id="ARBA00002803"/>
    </source>
</evidence>
<keyword evidence="8" id="KW-0677">Repeat</keyword>
<keyword evidence="7 13" id="KW-0808">Transferase</keyword>
<dbReference type="SUPFAM" id="SSF63380">
    <property type="entry name" value="Riboflavin synthase domain-like"/>
    <property type="match status" value="2"/>
</dbReference>
<feature type="domain" description="Lumazine-binding" evidence="12">
    <location>
        <begin position="1"/>
        <end position="98"/>
    </location>
</feature>
<dbReference type="InterPro" id="IPR023366">
    <property type="entry name" value="ATP_synth_asu-like_sf"/>
</dbReference>
<dbReference type="InterPro" id="IPR026017">
    <property type="entry name" value="Lumazine-bd_dom"/>
</dbReference>
<evidence type="ECO:0000256" key="1">
    <source>
        <dbReference type="ARBA" id="ARBA00000968"/>
    </source>
</evidence>
<evidence type="ECO:0000259" key="12">
    <source>
        <dbReference type="PROSITE" id="PS51177"/>
    </source>
</evidence>
<evidence type="ECO:0000256" key="3">
    <source>
        <dbReference type="ARBA" id="ARBA00004887"/>
    </source>
</evidence>
<evidence type="ECO:0000256" key="4">
    <source>
        <dbReference type="ARBA" id="ARBA00012827"/>
    </source>
</evidence>
<dbReference type="Proteomes" id="UP000612352">
    <property type="component" value="Unassembled WGS sequence"/>
</dbReference>
<comment type="caution">
    <text evidence="13">The sequence shown here is derived from an EMBL/GenBank/DDBJ whole genome shotgun (WGS) entry which is preliminary data.</text>
</comment>
<evidence type="ECO:0000256" key="7">
    <source>
        <dbReference type="ARBA" id="ARBA00022679"/>
    </source>
</evidence>
<evidence type="ECO:0000256" key="6">
    <source>
        <dbReference type="ARBA" id="ARBA00022619"/>
    </source>
</evidence>
<sequence length="229" mass="23447">MFTGIVEEIGTLETLTPLPGGEARLQLRGPLAASDARLGDSIAVDGVCLTVVDLTGDGGFAVDAVPETLRRTALRDVAPGARVNLERALRADARLGGHIVQGHVDGVATLRSRRDGGRWVDLVFAIDPALAPLIAEKGAITVSGVSLTVTSAGEDSFGVSLIPATLEATTLGGLDEGGLVNIEVDVLARYVARLQQTGAVGAHAPDQAVPDVPGVAEAPDVPEAEAARR</sequence>
<feature type="repeat" description="Lumazine-binding" evidence="10">
    <location>
        <begin position="1"/>
        <end position="98"/>
    </location>
</feature>
<evidence type="ECO:0000256" key="10">
    <source>
        <dbReference type="PROSITE-ProRule" id="PRU00524"/>
    </source>
</evidence>
<dbReference type="EC" id="2.5.1.9" evidence="4 9"/>
<dbReference type="PANTHER" id="PTHR21098:SF12">
    <property type="entry name" value="RIBOFLAVIN SYNTHASE"/>
    <property type="match status" value="1"/>
</dbReference>
<reference evidence="13 14" key="1">
    <citation type="submission" date="2020-12" db="EMBL/GenBank/DDBJ databases">
        <title>Brachybacterium sp. MASK1Z-5, whole genome shotgun sequence.</title>
        <authorList>
            <person name="Tuo L."/>
        </authorList>
    </citation>
    <scope>NUCLEOTIDE SEQUENCE [LARGE SCALE GENOMIC DNA]</scope>
    <source>
        <strain evidence="13 14">MASK1Z-5</strain>
    </source>
</reference>
<protein>
    <recommendedName>
        <fullName evidence="5 9">Riboflavin synthase</fullName>
        <ecNumber evidence="4 9">2.5.1.9</ecNumber>
    </recommendedName>
</protein>
<dbReference type="RefSeq" id="WP_200501513.1">
    <property type="nucleotide sequence ID" value="NZ_JAEDAJ010000002.1"/>
</dbReference>
<comment type="pathway">
    <text evidence="3">Cofactor biosynthesis; riboflavin biosynthesis; riboflavin from 2-hydroxy-3-oxobutyl phosphate and 5-amino-6-(D-ribitylamino)uracil: step 2/2.</text>
</comment>
<dbReference type="InterPro" id="IPR001783">
    <property type="entry name" value="Lumazine-bd"/>
</dbReference>
<feature type="domain" description="Lumazine-binding" evidence="12">
    <location>
        <begin position="99"/>
        <end position="195"/>
    </location>
</feature>
<dbReference type="InterPro" id="IPR017938">
    <property type="entry name" value="Riboflavin_synthase-like_b-brl"/>
</dbReference>
<evidence type="ECO:0000256" key="8">
    <source>
        <dbReference type="ARBA" id="ARBA00022737"/>
    </source>
</evidence>
<feature type="compositionally biased region" description="Low complexity" evidence="11">
    <location>
        <begin position="208"/>
        <end position="221"/>
    </location>
</feature>
<dbReference type="Pfam" id="PF00677">
    <property type="entry name" value="Lum_binding"/>
    <property type="match status" value="2"/>
</dbReference>